<organism evidence="1 2">
    <name type="scientific">Punctularia strigosozonata (strain HHB-11173)</name>
    <name type="common">White-rot fungus</name>
    <dbReference type="NCBI Taxonomy" id="741275"/>
    <lineage>
        <taxon>Eukaryota</taxon>
        <taxon>Fungi</taxon>
        <taxon>Dikarya</taxon>
        <taxon>Basidiomycota</taxon>
        <taxon>Agaricomycotina</taxon>
        <taxon>Agaricomycetes</taxon>
        <taxon>Corticiales</taxon>
        <taxon>Punctulariaceae</taxon>
        <taxon>Punctularia</taxon>
    </lineage>
</organism>
<gene>
    <name evidence="1" type="ORF">PUNSTDRAFT_47032</name>
</gene>
<dbReference type="AlphaFoldDB" id="R7S5E5"/>
<dbReference type="eggNOG" id="ENOG502SK1X">
    <property type="taxonomic scope" value="Eukaryota"/>
</dbReference>
<name>R7S5E5_PUNST</name>
<reference evidence="2" key="1">
    <citation type="journal article" date="2012" name="Science">
        <title>The Paleozoic origin of enzymatic lignin decomposition reconstructed from 31 fungal genomes.</title>
        <authorList>
            <person name="Floudas D."/>
            <person name="Binder M."/>
            <person name="Riley R."/>
            <person name="Barry K."/>
            <person name="Blanchette R.A."/>
            <person name="Henrissat B."/>
            <person name="Martinez A.T."/>
            <person name="Otillar R."/>
            <person name="Spatafora J.W."/>
            <person name="Yadav J.S."/>
            <person name="Aerts A."/>
            <person name="Benoit I."/>
            <person name="Boyd A."/>
            <person name="Carlson A."/>
            <person name="Copeland A."/>
            <person name="Coutinho P.M."/>
            <person name="de Vries R.P."/>
            <person name="Ferreira P."/>
            <person name="Findley K."/>
            <person name="Foster B."/>
            <person name="Gaskell J."/>
            <person name="Glotzer D."/>
            <person name="Gorecki P."/>
            <person name="Heitman J."/>
            <person name="Hesse C."/>
            <person name="Hori C."/>
            <person name="Igarashi K."/>
            <person name="Jurgens J.A."/>
            <person name="Kallen N."/>
            <person name="Kersten P."/>
            <person name="Kohler A."/>
            <person name="Kuees U."/>
            <person name="Kumar T.K.A."/>
            <person name="Kuo A."/>
            <person name="LaButti K."/>
            <person name="Larrondo L.F."/>
            <person name="Lindquist E."/>
            <person name="Ling A."/>
            <person name="Lombard V."/>
            <person name="Lucas S."/>
            <person name="Lundell T."/>
            <person name="Martin R."/>
            <person name="McLaughlin D.J."/>
            <person name="Morgenstern I."/>
            <person name="Morin E."/>
            <person name="Murat C."/>
            <person name="Nagy L.G."/>
            <person name="Nolan M."/>
            <person name="Ohm R.A."/>
            <person name="Patyshakuliyeva A."/>
            <person name="Rokas A."/>
            <person name="Ruiz-Duenas F.J."/>
            <person name="Sabat G."/>
            <person name="Salamov A."/>
            <person name="Samejima M."/>
            <person name="Schmutz J."/>
            <person name="Slot J.C."/>
            <person name="St John F."/>
            <person name="Stenlid J."/>
            <person name="Sun H."/>
            <person name="Sun S."/>
            <person name="Syed K."/>
            <person name="Tsang A."/>
            <person name="Wiebenga A."/>
            <person name="Young D."/>
            <person name="Pisabarro A."/>
            <person name="Eastwood D.C."/>
            <person name="Martin F."/>
            <person name="Cullen D."/>
            <person name="Grigoriev I.V."/>
            <person name="Hibbett D.S."/>
        </authorList>
    </citation>
    <scope>NUCLEOTIDE SEQUENCE [LARGE SCALE GENOMIC DNA]</scope>
    <source>
        <strain evidence="2">HHB-11173 SS5</strain>
    </source>
</reference>
<dbReference type="RefSeq" id="XP_007387602.1">
    <property type="nucleotide sequence ID" value="XM_007387540.1"/>
</dbReference>
<evidence type="ECO:0000313" key="1">
    <source>
        <dbReference type="EMBL" id="EIN05199.1"/>
    </source>
</evidence>
<sequence length="647" mass="71044">MGPYSAGVFNPRMLDASIRDIVARLGDDQKAEVLLYAARLMGPDSSRSLVENAVQSCLQIPALSPTNQAKARLLRVKARLAAGVHQGVHQELQAILALDPDHPDAKALLFRGRPQPNGGPCQQTLQFHSGPRFSTEIWREILSHLPRRDLKSVLAVQHGISRIAGRLLFRELDLHFGVLPPRFARPASDEDDKERKVDEVRETAELERWHAKRCADVLTRVIVDPEFARVVKTLRIIAPLKEDSIMTFQTGMLANALPKLVNLQNLCCQARYADMVAILAILQASTPKIQGLSLTPIDFAEAIHAPNLRHLTQLAYQTTDPRAPPPGALIAQNRDSLRAARLHGPSWSIPGPALPLLPDAKDGGVDAYPFRLGQLTSLRFDGFARDAGALAAVLEHGRALETLALELHLDCALSGAFRKAAAQGGRAGALPRLRRFAFAVTAVSGNVPADPALFPALCDFVRNRQGLRWLRLRAPGSLSGQRKLGYDAAVWGVLPSLPGLRGLGMTMPESVAPQLAMWLIPRGLRALSLWDFPTGDPVGFVQQLRGGVPPTLKFVELDTAPSAMLPRIVQEGFPMVNVVCAGDTYWSVKQPKAEDVPVGDSADGKEGNGLVLERWSERRVRYYAREWLEWYGCEDARWPGFEDFDDV</sequence>
<dbReference type="OrthoDB" id="2685413at2759"/>
<proteinExistence type="predicted"/>
<dbReference type="OMA" id="FPRFKHI"/>
<protein>
    <recommendedName>
        <fullName evidence="3">F-box domain-containing protein</fullName>
    </recommendedName>
</protein>
<evidence type="ECO:0000313" key="2">
    <source>
        <dbReference type="Proteomes" id="UP000054196"/>
    </source>
</evidence>
<dbReference type="Proteomes" id="UP000054196">
    <property type="component" value="Unassembled WGS sequence"/>
</dbReference>
<accession>R7S5E5</accession>
<dbReference type="KEGG" id="psq:PUNSTDRAFT_47032"/>
<keyword evidence="2" id="KW-1185">Reference proteome</keyword>
<dbReference type="GeneID" id="18882839"/>
<dbReference type="EMBL" id="JH687551">
    <property type="protein sequence ID" value="EIN05199.1"/>
    <property type="molecule type" value="Genomic_DNA"/>
</dbReference>
<dbReference type="HOGENOM" id="CLU_019184_0_0_1"/>
<evidence type="ECO:0008006" key="3">
    <source>
        <dbReference type="Google" id="ProtNLM"/>
    </source>
</evidence>